<dbReference type="SMART" id="SM00404">
    <property type="entry name" value="PTPc_motif"/>
    <property type="match status" value="2"/>
</dbReference>
<evidence type="ECO:0000256" key="8">
    <source>
        <dbReference type="SAM" id="SignalP"/>
    </source>
</evidence>
<feature type="domain" description="Tyrosine specific protein phosphatases" evidence="10">
    <location>
        <begin position="1497"/>
        <end position="1572"/>
    </location>
</feature>
<feature type="domain" description="Fibronectin type-III" evidence="11">
    <location>
        <begin position="440"/>
        <end position="534"/>
    </location>
</feature>
<dbReference type="InterPro" id="IPR016130">
    <property type="entry name" value="Tyr_Pase_AS"/>
</dbReference>
<evidence type="ECO:0000256" key="4">
    <source>
        <dbReference type="ARBA" id="ARBA00022912"/>
    </source>
</evidence>
<reference evidence="13" key="1">
    <citation type="submission" date="2023-11" db="UniProtKB">
        <authorList>
            <consortium name="WormBaseParasite"/>
        </authorList>
    </citation>
    <scope>IDENTIFICATION</scope>
</reference>
<dbReference type="InterPro" id="IPR003961">
    <property type="entry name" value="FN3_dom"/>
</dbReference>
<evidence type="ECO:0000256" key="7">
    <source>
        <dbReference type="SAM" id="Phobius"/>
    </source>
</evidence>
<evidence type="ECO:0000313" key="12">
    <source>
        <dbReference type="Proteomes" id="UP000050790"/>
    </source>
</evidence>
<evidence type="ECO:0000256" key="1">
    <source>
        <dbReference type="ARBA" id="ARBA00004167"/>
    </source>
</evidence>
<evidence type="ECO:0000313" key="13">
    <source>
        <dbReference type="WBParaSite" id="SMRG1_39360.1"/>
    </source>
</evidence>
<dbReference type="InterPro" id="IPR029021">
    <property type="entry name" value="Prot-tyrosine_phosphatase-like"/>
</dbReference>
<keyword evidence="7" id="KW-1133">Transmembrane helix</keyword>
<dbReference type="InterPro" id="IPR036116">
    <property type="entry name" value="FN3_sf"/>
</dbReference>
<dbReference type="InterPro" id="IPR003595">
    <property type="entry name" value="Tyr_Pase_cat"/>
</dbReference>
<dbReference type="GO" id="GO:0016020">
    <property type="term" value="C:membrane"/>
    <property type="evidence" value="ECO:0007669"/>
    <property type="project" value="UniProtKB-SubCell"/>
</dbReference>
<dbReference type="PANTHER" id="PTHR19134:SF449">
    <property type="entry name" value="TYROSINE-PROTEIN PHOSPHATASE 1"/>
    <property type="match status" value="1"/>
</dbReference>
<dbReference type="CDD" id="cd00063">
    <property type="entry name" value="FN3"/>
    <property type="match status" value="2"/>
</dbReference>
<feature type="signal peptide" evidence="8">
    <location>
        <begin position="1"/>
        <end position="27"/>
    </location>
</feature>
<organism evidence="12 13">
    <name type="scientific">Schistosoma margrebowiei</name>
    <dbReference type="NCBI Taxonomy" id="48269"/>
    <lineage>
        <taxon>Eukaryota</taxon>
        <taxon>Metazoa</taxon>
        <taxon>Spiralia</taxon>
        <taxon>Lophotrochozoa</taxon>
        <taxon>Platyhelminthes</taxon>
        <taxon>Trematoda</taxon>
        <taxon>Digenea</taxon>
        <taxon>Strigeidida</taxon>
        <taxon>Schistosomatoidea</taxon>
        <taxon>Schistosomatidae</taxon>
        <taxon>Schistosoma</taxon>
    </lineage>
</organism>
<protein>
    <recommendedName>
        <fullName evidence="14">Protein-tyrosine-phosphatase</fullName>
    </recommendedName>
</protein>
<keyword evidence="7" id="KW-0812">Transmembrane</keyword>
<dbReference type="SUPFAM" id="SSF49265">
    <property type="entry name" value="Fibronectin type III"/>
    <property type="match status" value="1"/>
</dbReference>
<name>A0AA84ZQ48_9TREM</name>
<evidence type="ECO:0000259" key="9">
    <source>
        <dbReference type="PROSITE" id="PS50055"/>
    </source>
</evidence>
<dbReference type="InterPro" id="IPR013783">
    <property type="entry name" value="Ig-like_fold"/>
</dbReference>
<comment type="subcellular location">
    <subcellularLocation>
        <location evidence="1">Membrane</location>
        <topology evidence="1">Single-pass membrane protein</topology>
    </subcellularLocation>
</comment>
<evidence type="ECO:0000256" key="2">
    <source>
        <dbReference type="ARBA" id="ARBA00022729"/>
    </source>
</evidence>
<dbReference type="SMART" id="SM00060">
    <property type="entry name" value="FN3"/>
    <property type="match status" value="3"/>
</dbReference>
<dbReference type="Gene3D" id="3.90.190.10">
    <property type="entry name" value="Protein tyrosine phosphatase superfamily"/>
    <property type="match status" value="2"/>
</dbReference>
<accession>A0AA84ZQ48</accession>
<dbReference type="Gene3D" id="2.60.40.10">
    <property type="entry name" value="Immunoglobulins"/>
    <property type="match status" value="2"/>
</dbReference>
<dbReference type="GO" id="GO:0004725">
    <property type="term" value="F:protein tyrosine phosphatase activity"/>
    <property type="evidence" value="ECO:0007669"/>
    <property type="project" value="UniProtKB-EC"/>
</dbReference>
<feature type="domain" description="Tyrosine specific protein phosphatases" evidence="10">
    <location>
        <begin position="1131"/>
        <end position="1205"/>
    </location>
</feature>
<dbReference type="CDD" id="cd00047">
    <property type="entry name" value="PTPc"/>
    <property type="match status" value="2"/>
</dbReference>
<dbReference type="PROSITE" id="PS50056">
    <property type="entry name" value="TYR_PHOSPHATASE_2"/>
    <property type="match status" value="2"/>
</dbReference>
<feature type="domain" description="Fibronectin type-III" evidence="11">
    <location>
        <begin position="342"/>
        <end position="439"/>
    </location>
</feature>
<dbReference type="Proteomes" id="UP000050790">
    <property type="component" value="Unassembled WGS sequence"/>
</dbReference>
<dbReference type="SUPFAM" id="SSF52799">
    <property type="entry name" value="(Phosphotyrosine protein) phosphatases II"/>
    <property type="match status" value="2"/>
</dbReference>
<feature type="chain" id="PRO_5041727472" description="Protein-tyrosine-phosphatase" evidence="8">
    <location>
        <begin position="28"/>
        <end position="1720"/>
    </location>
</feature>
<dbReference type="PROSITE" id="PS00383">
    <property type="entry name" value="TYR_PHOSPHATASE_1"/>
    <property type="match status" value="2"/>
</dbReference>
<keyword evidence="5 7" id="KW-0472">Membrane</keyword>
<dbReference type="Pfam" id="PF00041">
    <property type="entry name" value="fn3"/>
    <property type="match status" value="2"/>
</dbReference>
<proteinExistence type="predicted"/>
<dbReference type="InterPro" id="IPR000242">
    <property type="entry name" value="PTP_cat"/>
</dbReference>
<feature type="domain" description="Tyrosine-protein phosphatase" evidence="9">
    <location>
        <begin position="1245"/>
        <end position="1581"/>
    </location>
</feature>
<evidence type="ECO:0000259" key="11">
    <source>
        <dbReference type="PROSITE" id="PS50853"/>
    </source>
</evidence>
<keyword evidence="2 8" id="KW-0732">Signal</keyword>
<dbReference type="PROSITE" id="PS50055">
    <property type="entry name" value="TYR_PHOSPHATASE_PTP"/>
    <property type="match status" value="2"/>
</dbReference>
<evidence type="ECO:0008006" key="14">
    <source>
        <dbReference type="Google" id="ProtNLM"/>
    </source>
</evidence>
<dbReference type="InterPro" id="IPR050348">
    <property type="entry name" value="Protein-Tyr_Phosphatase"/>
</dbReference>
<dbReference type="Gene3D" id="2.170.300.10">
    <property type="entry name" value="Tie2 ligand-binding domain superfamily"/>
    <property type="match status" value="1"/>
</dbReference>
<feature type="transmembrane region" description="Helical" evidence="7">
    <location>
        <begin position="803"/>
        <end position="826"/>
    </location>
</feature>
<evidence type="ECO:0000259" key="10">
    <source>
        <dbReference type="PROSITE" id="PS50056"/>
    </source>
</evidence>
<comment type="catalytic activity">
    <reaction evidence="6">
        <text>O-phospho-L-tyrosyl-[protein] + H2O = L-tyrosyl-[protein] + phosphate</text>
        <dbReference type="Rhea" id="RHEA:10684"/>
        <dbReference type="Rhea" id="RHEA-COMP:10136"/>
        <dbReference type="Rhea" id="RHEA-COMP:20101"/>
        <dbReference type="ChEBI" id="CHEBI:15377"/>
        <dbReference type="ChEBI" id="CHEBI:43474"/>
        <dbReference type="ChEBI" id="CHEBI:46858"/>
        <dbReference type="ChEBI" id="CHEBI:61978"/>
        <dbReference type="EC" id="3.1.3.48"/>
    </reaction>
</comment>
<dbReference type="WBParaSite" id="SMRG1_39360.1">
    <property type="protein sequence ID" value="SMRG1_39360.1"/>
    <property type="gene ID" value="SMRG1_39360"/>
</dbReference>
<dbReference type="Pfam" id="PF00102">
    <property type="entry name" value="Y_phosphatase"/>
    <property type="match status" value="4"/>
</dbReference>
<dbReference type="PROSITE" id="PS50853">
    <property type="entry name" value="FN3"/>
    <property type="match status" value="2"/>
</dbReference>
<dbReference type="PANTHER" id="PTHR19134">
    <property type="entry name" value="RECEPTOR-TYPE TYROSINE-PROTEIN PHOSPHATASE"/>
    <property type="match status" value="1"/>
</dbReference>
<feature type="domain" description="Tyrosine-protein phosphatase" evidence="9">
    <location>
        <begin position="900"/>
        <end position="1214"/>
    </location>
</feature>
<keyword evidence="4" id="KW-0904">Protein phosphatase</keyword>
<evidence type="ECO:0000256" key="3">
    <source>
        <dbReference type="ARBA" id="ARBA00022801"/>
    </source>
</evidence>
<keyword evidence="3" id="KW-0378">Hydrolase</keyword>
<dbReference type="PRINTS" id="PR00700">
    <property type="entry name" value="PRTYPHPHTASE"/>
</dbReference>
<sequence length="1720" mass="195100">MFSLGLMLISIFLLSFHLLCVYPVISSICVDQPLRFGENCSYVCHCLEDACVATSNSVGCQFGSCSPGYFGFPACQNACPAGTFGLNCSQNCNCEPQNLCNHINGVCIDGNKCSKDFYGAACTKIRTKMIFPPRVYSDCEYLHISWPAFNSSYYIGSSNIVKYTVLFRSESTNLSVYQSVNATSAYENNYAIKFTHENPLTAFVFSVRADFLVSIVTDEYIVEGVPSPESSPLAIKCPALPDVSVIPNNSSVNIRWNDPQNPSIQNVFIHATLIGIGDCFSLSPSDYLNYTKTVNIGDKDIQLQLDYWRRYIVTVYGLTSRGISTSPSTTTIMTSFENPSGPPMNLRQLSQSNQSVNVTWDNPLCSQRGGPLEMYLINISTLSSVVTPNTLANSKNMPPIQINNLTPQIVYTLQVAYKNPVGVGPSSQLFISLNRSVSNQPTSLSVQYCGMNSCRLTWLPPREGYEWGTLIEYRVFYWKQVTPNLVNNITVQANVQDCLLSQLESGTIYYAKVQSVFTYGSASSEIITFNTLTQFNVQLVNRSYSEIMIQWNFNQIASMFTISVEMIETLLPFTPVFSKRIFNLLDGSSGVHLYKIFNLPASSRFRIIVDAIGTNNTSIGSSFLNVWTSPAPFQNSRNFTFNPIVPAFNGSLLVNVKFPNFSGYEGGPLNGFYIVVEKSSNTNRKRRSVLNQTQLGLSNDANIVYYSNVSNPSEIIIIGSGQVFDSSNLSIGKIGYSNPLLEPNRTYTIYAIIQSEVDGSSEITRSPPVVFLTGNNSSNISGSSIIPTSTSMKNNQTDSNNTLAVVLGILLALVLLALIGLIIYYICRKKCQSGQYVFRNYSKDLHVSFDKKSYLLPDSYAWWSVPRELGESRYLIIDPQHGPSSTLIGTWSLNELLKTFLREYSSIPLGVKFSQSIGNLKMNLSKNHSHTSLPYDHNRVKLNRLNDSSQSDYINASFIDGYMRRRAYIAAQSPFDMLTIQDFWLMIFQCNIAQIVMLTNSIEDSTLKCCQYWPEMPTRSNTNQPDSKSTIQYFGNIMVEIINRIDYPHFTVRYFIVTELSSNISQQVIHYQFYSWITPDHINNIPSYFTNVDNTVENDRKINLLSNSNSLKNSQDLFCYTSTSGTRFNRLNFIEFYYRVKTSSRPEDGPLLVHCSTGLSRTGLYIAFDLLLQQVTHERVVNVAKFCSSLCKARSNIINSMRQFTLLYDLLFEVILGGHCIVDLDVHSTYKMLCHKNTKLNRSYLWEQWSVLHLYTPLFDTSKELQVALNSLNLYKNRYPKIIDLLPSERWRVRLHRTTTTTNNNNNNNAQTSNYINAVYLDGATLQDDIILTQTPLKNTVDEFWFMVEEEQVSCIIDMQPFSYGVEEAVRYWPLRSGENISYPMFDGSFNEEQNNNDIQSDFSETSFQRGPWLDFAGGQIQICQLGSLIPVRINPVSPRRNSNHEIYKRRLLIRQRETIHSKQYSYQQFSNEKSKPREVLVFHFTGGWNTKMDIPESRIAIVRLLEKVRLERGTGPLIIHCLNGATRSGLLAVCYLLAENMTRDHYVDLFHVIKMIKIRRKAILASPDQLRFVYRFLIQWIKHTLAEPLANWTVRRSGLSMPFSLSEAVLKQQWEWSQQLVGHLPSDSRIGIFSHSQLPILGANHLGSATLNNDQSCRMSSRSNESQSTHINEDYDTTEIPILSTLYHYFNDEILGNPNLDYHLQTKSIRNSFNNPYCY</sequence>
<evidence type="ECO:0000256" key="5">
    <source>
        <dbReference type="ARBA" id="ARBA00023136"/>
    </source>
</evidence>
<dbReference type="SMART" id="SM00194">
    <property type="entry name" value="PTPc"/>
    <property type="match status" value="2"/>
</dbReference>
<evidence type="ECO:0000256" key="6">
    <source>
        <dbReference type="ARBA" id="ARBA00051722"/>
    </source>
</evidence>
<dbReference type="InterPro" id="IPR000387">
    <property type="entry name" value="Tyr_Pase_dom"/>
</dbReference>